<keyword evidence="2" id="KW-1185">Reference proteome</keyword>
<sequence>MKNVIGPGGVRYPVKPDVERLLRSMDRRALQSLVLEMAAYSPEAMRSLQLRATPEDDPTASELLSAVDAALAGVDLDYHDPFYEGVDDGVQGVEETVDELERHLDGGPHPVVRRVLQHLLTRLGDLARDADNADALIGVAERASALFGRAVAGHPDPVSLARWVVGFRVEYGGWPSLTLDAVAHAFDEPAWDAYRAGVATLGGGGPAADPYPSEIDRMLLELADHDGDVERAVALLSGGDRPYYREIFRRLRDAGRPADILAWLDQAVTQGCVDVAWRAGPTIVPVEDAVDAYLEGGRPDAALAIARTLFGRDLSVDALRLLSHVAERCGRQDEQRTWAFEQATLRAHSGGGAHLVRLHLADGNVTHAWEAVDAFGAGHAWRELVEASEDGFPLRAARLCLAQVLESLTTPDSKRYPAIVDLLVKARALCDTAGHRAEADAEITRLRGVYRRRPALMSAMNRAGLPLLAPP</sequence>
<dbReference type="Proteomes" id="UP000516117">
    <property type="component" value="Chromosome"/>
</dbReference>
<dbReference type="KEGG" id="tdf:H9L22_17450"/>
<proteinExistence type="predicted"/>
<dbReference type="RefSeq" id="WP_187720990.1">
    <property type="nucleotide sequence ID" value="NZ_BAABBL010000021.1"/>
</dbReference>
<dbReference type="AlphaFoldDB" id="A0A7H0H5Q0"/>
<reference evidence="1 2" key="1">
    <citation type="submission" date="2020-08" db="EMBL/GenBank/DDBJ databases">
        <title>Genome sequence of Tessaracoccus defluvii JCM 17540T.</title>
        <authorList>
            <person name="Hyun D.-W."/>
            <person name="Bae J.-W."/>
        </authorList>
    </citation>
    <scope>NUCLEOTIDE SEQUENCE [LARGE SCALE GENOMIC DNA]</scope>
    <source>
        <strain evidence="1 2">JCM 17540</strain>
    </source>
</reference>
<evidence type="ECO:0000313" key="1">
    <source>
        <dbReference type="EMBL" id="QNP55866.1"/>
    </source>
</evidence>
<evidence type="ECO:0000313" key="2">
    <source>
        <dbReference type="Proteomes" id="UP000516117"/>
    </source>
</evidence>
<name>A0A7H0H5Q0_9ACTN</name>
<dbReference type="EMBL" id="CP060789">
    <property type="protein sequence ID" value="QNP55866.1"/>
    <property type="molecule type" value="Genomic_DNA"/>
</dbReference>
<organism evidence="1 2">
    <name type="scientific">Tessaracoccus defluvii</name>
    <dbReference type="NCBI Taxonomy" id="1285901"/>
    <lineage>
        <taxon>Bacteria</taxon>
        <taxon>Bacillati</taxon>
        <taxon>Actinomycetota</taxon>
        <taxon>Actinomycetes</taxon>
        <taxon>Propionibacteriales</taxon>
        <taxon>Propionibacteriaceae</taxon>
        <taxon>Tessaracoccus</taxon>
    </lineage>
</organism>
<protein>
    <submittedName>
        <fullName evidence="1">Uncharacterized protein</fullName>
    </submittedName>
</protein>
<accession>A0A7H0H5Q0</accession>
<gene>
    <name evidence="1" type="ORF">H9L22_17450</name>
</gene>